<dbReference type="Proteomes" id="UP001302072">
    <property type="component" value="Chromosome"/>
</dbReference>
<sequence>MCKKTDSSLSADAADEAESKATKKPSAGWYRPRYVRVGVLNGPDGRPVIVDGVEVPYFKMRGMWIHRMGGTARSRLRIDEEPGRIILSVDTPVVKVKKARGKVPA</sequence>
<proteinExistence type="predicted"/>
<protein>
    <recommendedName>
        <fullName evidence="4">Toxin SymE-like domain-containing protein</fullName>
    </recommendedName>
</protein>
<feature type="region of interest" description="Disordered" evidence="1">
    <location>
        <begin position="1"/>
        <end position="25"/>
    </location>
</feature>
<evidence type="ECO:0000313" key="2">
    <source>
        <dbReference type="EMBL" id="WNH53517.1"/>
    </source>
</evidence>
<evidence type="ECO:0000313" key="3">
    <source>
        <dbReference type="Proteomes" id="UP001302072"/>
    </source>
</evidence>
<evidence type="ECO:0000256" key="1">
    <source>
        <dbReference type="SAM" id="MobiDB-lite"/>
    </source>
</evidence>
<gene>
    <name evidence="2" type="ORF">PDM29_04335</name>
</gene>
<name>A0ABY9YRF9_9GAMM</name>
<reference evidence="2 3" key="1">
    <citation type="submission" date="2022-12" db="EMBL/GenBank/DDBJ databases">
        <title>Two new species, Stenotrophomonas aracearum and Stenotrophomonas oahuensis, isolated from Anthurium (Araceae family) in Hawaii.</title>
        <authorList>
            <person name="Chunag S.C."/>
            <person name="Dobhal S."/>
            <person name="Alvarez A."/>
            <person name="Arif M."/>
        </authorList>
    </citation>
    <scope>NUCLEOTIDE SEQUENCE [LARGE SCALE GENOMIC DNA]</scope>
    <source>
        <strain evidence="2 3">A5586</strain>
    </source>
</reference>
<accession>A0ABY9YRF9</accession>
<organism evidence="2 3">
    <name type="scientific">Stenotrophomonas oahuensis</name>
    <dbReference type="NCBI Taxonomy" id="3003271"/>
    <lineage>
        <taxon>Bacteria</taxon>
        <taxon>Pseudomonadati</taxon>
        <taxon>Pseudomonadota</taxon>
        <taxon>Gammaproteobacteria</taxon>
        <taxon>Lysobacterales</taxon>
        <taxon>Lysobacteraceae</taxon>
        <taxon>Stenotrophomonas</taxon>
    </lineage>
</organism>
<evidence type="ECO:0008006" key="4">
    <source>
        <dbReference type="Google" id="ProtNLM"/>
    </source>
</evidence>
<dbReference type="EMBL" id="CP115541">
    <property type="protein sequence ID" value="WNH53517.1"/>
    <property type="molecule type" value="Genomic_DNA"/>
</dbReference>
<dbReference type="RefSeq" id="WP_311192662.1">
    <property type="nucleotide sequence ID" value="NZ_CP115541.1"/>
</dbReference>
<keyword evidence="3" id="KW-1185">Reference proteome</keyword>